<keyword evidence="1" id="KW-1133">Transmembrane helix</keyword>
<dbReference type="Proteomes" id="UP000224607">
    <property type="component" value="Unassembled WGS sequence"/>
</dbReference>
<reference evidence="3" key="1">
    <citation type="submission" date="2016-10" db="EMBL/GenBank/DDBJ databases">
        <authorList>
            <person name="de Groot N.N."/>
        </authorList>
    </citation>
    <scope>NUCLEOTIDE SEQUENCE [LARGE SCALE GENOMIC DNA]</scope>
    <source>
        <strain evidence="3">DSM 17908</strain>
    </source>
</reference>
<evidence type="ECO:0000256" key="1">
    <source>
        <dbReference type="SAM" id="Phobius"/>
    </source>
</evidence>
<reference evidence="4" key="2">
    <citation type="submission" date="2016-10" db="EMBL/GenBank/DDBJ databases">
        <authorList>
            <person name="Varghese N."/>
            <person name="Submissions S."/>
        </authorList>
    </citation>
    <scope>NUCLEOTIDE SEQUENCE [LARGE SCALE GENOMIC DNA]</scope>
    <source>
        <strain evidence="4">DSM 17908</strain>
    </source>
</reference>
<evidence type="ECO:0000313" key="2">
    <source>
        <dbReference type="EMBL" id="PHM45314.1"/>
    </source>
</evidence>
<dbReference type="EMBL" id="NITY01000002">
    <property type="protein sequence ID" value="PHM45314.1"/>
    <property type="molecule type" value="Genomic_DNA"/>
</dbReference>
<dbReference type="AlphaFoldDB" id="A0A1I3LVQ5"/>
<feature type="transmembrane region" description="Helical" evidence="1">
    <location>
        <begin position="31"/>
        <end position="52"/>
    </location>
</feature>
<reference evidence="2 5" key="3">
    <citation type="journal article" date="2017" name="Nat. Microbiol.">
        <title>Natural product diversity associated with the nematode symbionts Photorhabdus and Xenorhabdus.</title>
        <authorList>
            <person name="Tobias N.J."/>
            <person name="Wolff H."/>
            <person name="Djahanschiri B."/>
            <person name="Grundmann F."/>
            <person name="Kronenwerth M."/>
            <person name="Shi Y.M."/>
            <person name="Simonyi S."/>
            <person name="Grun P."/>
            <person name="Shapiro-Ilan D."/>
            <person name="Pidot S.J."/>
            <person name="Stinear T.P."/>
            <person name="Ebersberger I."/>
            <person name="Bode H.B."/>
        </authorList>
    </citation>
    <scope>NUCLEOTIDE SEQUENCE [LARGE SCALE GENOMIC DNA]</scope>
    <source>
        <strain evidence="2 5">DSM 17908</strain>
    </source>
</reference>
<keyword evidence="1" id="KW-0472">Membrane</keyword>
<evidence type="ECO:0000313" key="4">
    <source>
        <dbReference type="Proteomes" id="UP000198919"/>
    </source>
</evidence>
<dbReference type="EMBL" id="FORG01000004">
    <property type="protein sequence ID" value="SFI88792.1"/>
    <property type="molecule type" value="Genomic_DNA"/>
</dbReference>
<organism evidence="3 4">
    <name type="scientific">Xenorhabdus mauleonii</name>
    <dbReference type="NCBI Taxonomy" id="351675"/>
    <lineage>
        <taxon>Bacteria</taxon>
        <taxon>Pseudomonadati</taxon>
        <taxon>Pseudomonadota</taxon>
        <taxon>Gammaproteobacteria</taxon>
        <taxon>Enterobacterales</taxon>
        <taxon>Morganellaceae</taxon>
        <taxon>Xenorhabdus</taxon>
    </lineage>
</organism>
<sequence length="54" mass="6147">MISISDNQSHYRAAMDICLIIREGEKMNNRLMSYITFVGVWIVVTLAIGIMLSQ</sequence>
<evidence type="ECO:0000313" key="3">
    <source>
        <dbReference type="EMBL" id="SFI88792.1"/>
    </source>
</evidence>
<protein>
    <submittedName>
        <fullName evidence="3">Uncharacterized protein</fullName>
    </submittedName>
</protein>
<dbReference type="Proteomes" id="UP000198919">
    <property type="component" value="Unassembled WGS sequence"/>
</dbReference>
<evidence type="ECO:0000313" key="5">
    <source>
        <dbReference type="Proteomes" id="UP000224607"/>
    </source>
</evidence>
<accession>A0A1I3LVQ5</accession>
<dbReference type="RefSeq" id="WP_169924664.1">
    <property type="nucleotide sequence ID" value="NZ_CAWRBN010000056.1"/>
</dbReference>
<proteinExistence type="predicted"/>
<name>A0A1I3LVQ5_9GAMM</name>
<keyword evidence="1" id="KW-0812">Transmembrane</keyword>
<gene>
    <name evidence="3" type="ORF">SAMN05421680_10481</name>
    <name evidence="2" type="ORF">Xmau_00964</name>
</gene>
<keyword evidence="5" id="KW-1185">Reference proteome</keyword>